<protein>
    <submittedName>
        <fullName evidence="2">Uncharacterized protein</fullName>
    </submittedName>
</protein>
<keyword evidence="1" id="KW-1133">Transmembrane helix</keyword>
<organism evidence="2 3">
    <name type="scientific">Anisodus acutangulus</name>
    <dbReference type="NCBI Taxonomy" id="402998"/>
    <lineage>
        <taxon>Eukaryota</taxon>
        <taxon>Viridiplantae</taxon>
        <taxon>Streptophyta</taxon>
        <taxon>Embryophyta</taxon>
        <taxon>Tracheophyta</taxon>
        <taxon>Spermatophyta</taxon>
        <taxon>Magnoliopsida</taxon>
        <taxon>eudicotyledons</taxon>
        <taxon>Gunneridae</taxon>
        <taxon>Pentapetalae</taxon>
        <taxon>asterids</taxon>
        <taxon>lamiids</taxon>
        <taxon>Solanales</taxon>
        <taxon>Solanaceae</taxon>
        <taxon>Solanoideae</taxon>
        <taxon>Hyoscyameae</taxon>
        <taxon>Anisodus</taxon>
    </lineage>
</organism>
<keyword evidence="1" id="KW-0812">Transmembrane</keyword>
<evidence type="ECO:0000256" key="1">
    <source>
        <dbReference type="SAM" id="Phobius"/>
    </source>
</evidence>
<keyword evidence="1" id="KW-0472">Membrane</keyword>
<keyword evidence="3" id="KW-1185">Reference proteome</keyword>
<evidence type="ECO:0000313" key="3">
    <source>
        <dbReference type="Proteomes" id="UP001152561"/>
    </source>
</evidence>
<feature type="transmembrane region" description="Helical" evidence="1">
    <location>
        <begin position="89"/>
        <end position="113"/>
    </location>
</feature>
<gene>
    <name evidence="2" type="ORF">K7X08_015143</name>
</gene>
<dbReference type="Proteomes" id="UP001152561">
    <property type="component" value="Unassembled WGS sequence"/>
</dbReference>
<sequence>MRRRLSFPSDFIPSRFTAMSLGRKNKPCGKVKSLWHLDVIILVAEEIAVFGNPNFLEAKAEHGFPRNRAIRASFHGYLKRTSILLRKSIAFGYIFPALAACFVAANLTLLWLFEDDFKVNGYHIGVHWTNSGTIGGVLGELFLGSKTLFGCPRSCENSFPQ</sequence>
<dbReference type="EMBL" id="JAJAGQ010000023">
    <property type="protein sequence ID" value="KAJ8527692.1"/>
    <property type="molecule type" value="Genomic_DNA"/>
</dbReference>
<accession>A0A9Q1L5K3</accession>
<dbReference type="AlphaFoldDB" id="A0A9Q1L5K3"/>
<comment type="caution">
    <text evidence="2">The sequence shown here is derived from an EMBL/GenBank/DDBJ whole genome shotgun (WGS) entry which is preliminary data.</text>
</comment>
<name>A0A9Q1L5K3_9SOLA</name>
<reference evidence="3" key="1">
    <citation type="journal article" date="2023" name="Proc. Natl. Acad. Sci. U.S.A.">
        <title>Genomic and structural basis for evolution of tropane alkaloid biosynthesis.</title>
        <authorList>
            <person name="Wanga Y.-J."/>
            <person name="Taina T."/>
            <person name="Yua J.-Y."/>
            <person name="Lia J."/>
            <person name="Xua B."/>
            <person name="Chenc J."/>
            <person name="D'Auriad J.C."/>
            <person name="Huanga J.-P."/>
            <person name="Huanga S.-X."/>
        </authorList>
    </citation>
    <scope>NUCLEOTIDE SEQUENCE [LARGE SCALE GENOMIC DNA]</scope>
    <source>
        <strain evidence="3">cv. KIB-2019</strain>
    </source>
</reference>
<proteinExistence type="predicted"/>
<evidence type="ECO:0000313" key="2">
    <source>
        <dbReference type="EMBL" id="KAJ8527692.1"/>
    </source>
</evidence>